<dbReference type="PANTHER" id="PTHR43731:SF14">
    <property type="entry name" value="PRESENILIN-ASSOCIATED RHOMBOID-LIKE PROTEIN, MITOCHONDRIAL"/>
    <property type="match status" value="1"/>
</dbReference>
<dbReference type="InterPro" id="IPR035952">
    <property type="entry name" value="Rhomboid-like_sf"/>
</dbReference>
<keyword evidence="9" id="KW-0645">Protease</keyword>
<evidence type="ECO:0000256" key="4">
    <source>
        <dbReference type="ARBA" id="ARBA00022801"/>
    </source>
</evidence>
<evidence type="ECO:0000259" key="8">
    <source>
        <dbReference type="Pfam" id="PF01694"/>
    </source>
</evidence>
<dbReference type="EMBL" id="CP162599">
    <property type="protein sequence ID" value="XDK33338.1"/>
    <property type="molecule type" value="Genomic_DNA"/>
</dbReference>
<dbReference type="AlphaFoldDB" id="A0AB39HSJ2"/>
<dbReference type="Pfam" id="PF01694">
    <property type="entry name" value="Rhomboid"/>
    <property type="match status" value="1"/>
</dbReference>
<evidence type="ECO:0000256" key="7">
    <source>
        <dbReference type="SAM" id="Phobius"/>
    </source>
</evidence>
<evidence type="ECO:0000256" key="5">
    <source>
        <dbReference type="ARBA" id="ARBA00022989"/>
    </source>
</evidence>
<dbReference type="Gene3D" id="1.20.1540.10">
    <property type="entry name" value="Rhomboid-like"/>
    <property type="match status" value="1"/>
</dbReference>
<dbReference type="RefSeq" id="WP_368654020.1">
    <property type="nucleotide sequence ID" value="NZ_CP162599.1"/>
</dbReference>
<organism evidence="9">
    <name type="scientific">Ornithinibacillus sp. 4-3</name>
    <dbReference type="NCBI Taxonomy" id="3231488"/>
    <lineage>
        <taxon>Bacteria</taxon>
        <taxon>Bacillati</taxon>
        <taxon>Bacillota</taxon>
        <taxon>Bacilli</taxon>
        <taxon>Bacillales</taxon>
        <taxon>Bacillaceae</taxon>
        <taxon>Ornithinibacillus</taxon>
    </lineage>
</organism>
<sequence>MSSLFIRTERSIKEFAQLYPIVTTLVVIHFVLWLMINFMQLPFAIELYYWGFGHNFSITINNEYWRFITPIFLHADLMHTLFNSFALVIFGPALERMLGKGKFIFAYLAAGIIGNLGTYFIDTTSLIPHVGASGSIFGLFGIYMYMVLRRKDLIDSANAQIVLTIFVIGLIMTFIRPNINIAGHIFGFIGGIALSPIILQNAVHFSNYPIHRKRQHKDGEIQFDPNRWNKRRLSKKMKRNLIWIIFAIIAIISLWNRF</sequence>
<dbReference type="EC" id="3.4.21.-" evidence="9"/>
<proteinExistence type="inferred from homology"/>
<dbReference type="PANTHER" id="PTHR43731">
    <property type="entry name" value="RHOMBOID PROTEASE"/>
    <property type="match status" value="1"/>
</dbReference>
<comment type="subcellular location">
    <subcellularLocation>
        <location evidence="1">Membrane</location>
        <topology evidence="1">Multi-pass membrane protein</topology>
    </subcellularLocation>
</comment>
<feature type="transmembrane region" description="Helical" evidence="7">
    <location>
        <begin position="21"/>
        <end position="45"/>
    </location>
</feature>
<keyword evidence="3 7" id="KW-0812">Transmembrane</keyword>
<feature type="transmembrane region" description="Helical" evidence="7">
    <location>
        <begin position="181"/>
        <end position="203"/>
    </location>
</feature>
<dbReference type="SUPFAM" id="SSF144091">
    <property type="entry name" value="Rhomboid-like"/>
    <property type="match status" value="1"/>
</dbReference>
<feature type="transmembrane region" description="Helical" evidence="7">
    <location>
        <begin position="103"/>
        <end position="121"/>
    </location>
</feature>
<evidence type="ECO:0000256" key="6">
    <source>
        <dbReference type="ARBA" id="ARBA00023136"/>
    </source>
</evidence>
<reference evidence="9" key="1">
    <citation type="submission" date="2024-07" db="EMBL/GenBank/DDBJ databases">
        <title>Halotolerant mesophilic bacterium Ornithinibacillus sp. 4-3, sp. nov., isolated from soil.</title>
        <authorList>
            <person name="Sidarenka A.V."/>
            <person name="Guliayeva D.E."/>
            <person name="Leanovich S.I."/>
            <person name="Hileuskaya K.S."/>
            <person name="Akhremchuk A.E."/>
            <person name="Sikolenko M.A."/>
            <person name="Valentovich L.N."/>
        </authorList>
    </citation>
    <scope>NUCLEOTIDE SEQUENCE</scope>
    <source>
        <strain evidence="9">4-3</strain>
    </source>
</reference>
<comment type="similarity">
    <text evidence="2">Belongs to the peptidase S54 family.</text>
</comment>
<evidence type="ECO:0000256" key="1">
    <source>
        <dbReference type="ARBA" id="ARBA00004141"/>
    </source>
</evidence>
<keyword evidence="6 7" id="KW-0472">Membrane</keyword>
<dbReference type="InterPro" id="IPR022764">
    <property type="entry name" value="Peptidase_S54_rhomboid_dom"/>
</dbReference>
<gene>
    <name evidence="9" type="ORF">AB4Y30_02925</name>
</gene>
<feature type="transmembrane region" description="Helical" evidence="7">
    <location>
        <begin position="127"/>
        <end position="145"/>
    </location>
</feature>
<protein>
    <submittedName>
        <fullName evidence="9">Rhomboid family intramembrane serine protease</fullName>
        <ecNumber evidence="9">3.4.21.-</ecNumber>
    </submittedName>
</protein>
<feature type="transmembrane region" description="Helical" evidence="7">
    <location>
        <begin position="157"/>
        <end position="175"/>
    </location>
</feature>
<accession>A0AB39HSJ2</accession>
<dbReference type="GO" id="GO:0004252">
    <property type="term" value="F:serine-type endopeptidase activity"/>
    <property type="evidence" value="ECO:0007669"/>
    <property type="project" value="InterPro"/>
</dbReference>
<name>A0AB39HSJ2_9BACI</name>
<feature type="transmembrane region" description="Helical" evidence="7">
    <location>
        <begin position="65"/>
        <end position="91"/>
    </location>
</feature>
<dbReference type="GO" id="GO:0006508">
    <property type="term" value="P:proteolysis"/>
    <property type="evidence" value="ECO:0007669"/>
    <property type="project" value="UniProtKB-KW"/>
</dbReference>
<feature type="transmembrane region" description="Helical" evidence="7">
    <location>
        <begin position="240"/>
        <end position="256"/>
    </location>
</feature>
<dbReference type="GO" id="GO:0016020">
    <property type="term" value="C:membrane"/>
    <property type="evidence" value="ECO:0007669"/>
    <property type="project" value="UniProtKB-SubCell"/>
</dbReference>
<dbReference type="InterPro" id="IPR050925">
    <property type="entry name" value="Rhomboid_protease_S54"/>
</dbReference>
<feature type="domain" description="Peptidase S54 rhomboid" evidence="8">
    <location>
        <begin position="62"/>
        <end position="200"/>
    </location>
</feature>
<keyword evidence="4 9" id="KW-0378">Hydrolase</keyword>
<keyword evidence="5 7" id="KW-1133">Transmembrane helix</keyword>
<evidence type="ECO:0000256" key="2">
    <source>
        <dbReference type="ARBA" id="ARBA00009045"/>
    </source>
</evidence>
<evidence type="ECO:0000313" key="9">
    <source>
        <dbReference type="EMBL" id="XDK33338.1"/>
    </source>
</evidence>
<evidence type="ECO:0000256" key="3">
    <source>
        <dbReference type="ARBA" id="ARBA00022692"/>
    </source>
</evidence>